<dbReference type="Pfam" id="PF08588">
    <property type="entry name" value="Duc1"/>
    <property type="match status" value="1"/>
</dbReference>
<evidence type="ECO:0000313" key="3">
    <source>
        <dbReference type="EMBL" id="ANB11007.1"/>
    </source>
</evidence>
<organism evidence="3 4">
    <name type="scientific">Sugiyamaella lignohabitans</name>
    <dbReference type="NCBI Taxonomy" id="796027"/>
    <lineage>
        <taxon>Eukaryota</taxon>
        <taxon>Fungi</taxon>
        <taxon>Dikarya</taxon>
        <taxon>Ascomycota</taxon>
        <taxon>Saccharomycotina</taxon>
        <taxon>Dipodascomycetes</taxon>
        <taxon>Dipodascales</taxon>
        <taxon>Trichomonascaceae</taxon>
        <taxon>Sugiyamaella</taxon>
    </lineage>
</organism>
<dbReference type="OrthoDB" id="4095898at2759"/>
<sequence length="332" mass="37395">MAPHLLVYAGTSYDKDQLVKVPVNKGDDASYIELDCPHAVDGVVRLAIRIKNFKDVRSSKHDPPEQEEIEEAVVVEEGSETDPKASVKDMSRSSSTSSNASNSSRTSTSSRLKNYLKKKKSRSPSPSPADSPYFEQENHKQDQLSIQFSIRFADPVAGDNLLFGNDFDEPIRDILPYGFSLGYKMFQWYIDPSVEGDPMADKPYLYGRALTSINAIHENDSPDIKWDGYVNGDKFLNPGSAPEKVKQMSSSERMTYFRDKSHRQSFDFVANNLYTFDFFTPYLTLGDSFGVQLPGFKFDVGKYCGGQPLRYVLKNLLDDSIYLVVVFSLVNE</sequence>
<dbReference type="PANTHER" id="PTHR34826">
    <property type="entry name" value="UPF0590 PROTEIN C409.17C"/>
    <property type="match status" value="1"/>
</dbReference>
<evidence type="ECO:0000256" key="1">
    <source>
        <dbReference type="SAM" id="MobiDB-lite"/>
    </source>
</evidence>
<dbReference type="Proteomes" id="UP000189580">
    <property type="component" value="Chromosome c"/>
</dbReference>
<dbReference type="EMBL" id="CP014500">
    <property type="protein sequence ID" value="ANB11007.1"/>
    <property type="molecule type" value="Genomic_DNA"/>
</dbReference>
<evidence type="ECO:0000313" key="4">
    <source>
        <dbReference type="Proteomes" id="UP000189580"/>
    </source>
</evidence>
<dbReference type="KEGG" id="slb:AWJ20_3801"/>
<proteinExistence type="predicted"/>
<evidence type="ECO:0000259" key="2">
    <source>
        <dbReference type="Pfam" id="PF08588"/>
    </source>
</evidence>
<dbReference type="InterPro" id="IPR013897">
    <property type="entry name" value="Duc1"/>
</dbReference>
<dbReference type="RefSeq" id="XP_018733484.1">
    <property type="nucleotide sequence ID" value="XM_018880833.1"/>
</dbReference>
<keyword evidence="4" id="KW-1185">Reference proteome</keyword>
<name>A0A161HGN4_9ASCO</name>
<feature type="region of interest" description="Disordered" evidence="1">
    <location>
        <begin position="56"/>
        <end position="140"/>
    </location>
</feature>
<dbReference type="AlphaFoldDB" id="A0A161HGN4"/>
<feature type="domain" description="Domain of unknown function at the cortex 1" evidence="2">
    <location>
        <begin position="101"/>
        <end position="330"/>
    </location>
</feature>
<accession>A0A161HGN4</accession>
<dbReference type="PANTHER" id="PTHR34826:SF2">
    <property type="entry name" value="UPF0590 PROTEIN C409.17C"/>
    <property type="match status" value="1"/>
</dbReference>
<dbReference type="GeneID" id="30035863"/>
<feature type="compositionally biased region" description="Basic and acidic residues" evidence="1">
    <location>
        <begin position="81"/>
        <end position="91"/>
    </location>
</feature>
<gene>
    <name evidence="3" type="ORF">AWJ20_3801</name>
</gene>
<feature type="compositionally biased region" description="Acidic residues" evidence="1">
    <location>
        <begin position="65"/>
        <end position="80"/>
    </location>
</feature>
<reference evidence="3 4" key="1">
    <citation type="submission" date="2016-02" db="EMBL/GenBank/DDBJ databases">
        <title>Complete genome sequence and transcriptome regulation of the pentose utilising yeast Sugiyamaella lignohabitans.</title>
        <authorList>
            <person name="Bellasio M."/>
            <person name="Peymann A."/>
            <person name="Valli M."/>
            <person name="Sipitzky M."/>
            <person name="Graf A."/>
            <person name="Sauer M."/>
            <person name="Marx H."/>
            <person name="Mattanovich D."/>
        </authorList>
    </citation>
    <scope>NUCLEOTIDE SEQUENCE [LARGE SCALE GENOMIC DNA]</scope>
    <source>
        <strain evidence="3 4">CBS 10342</strain>
    </source>
</reference>
<protein>
    <recommendedName>
        <fullName evidence="2">Domain of unknown function at the cortex 1 domain-containing protein</fullName>
    </recommendedName>
</protein>
<feature type="compositionally biased region" description="Low complexity" evidence="1">
    <location>
        <begin position="92"/>
        <end position="111"/>
    </location>
</feature>